<evidence type="ECO:0000313" key="2">
    <source>
        <dbReference type="EMBL" id="MEY8763952.1"/>
    </source>
</evidence>
<dbReference type="Pfam" id="PF00148">
    <property type="entry name" value="Oxidored_nitro"/>
    <property type="match status" value="1"/>
</dbReference>
<dbReference type="PANTHER" id="PTHR42956:SF1">
    <property type="entry name" value="NITROGENASE IRON-MOLYBDENUM COFACTOR BIOSYNTHESIS PROTEIN NIFE"/>
    <property type="match status" value="1"/>
</dbReference>
<reference evidence="2 3" key="1">
    <citation type="submission" date="2024-08" db="EMBL/GenBank/DDBJ databases">
        <title>Clostridium lapicellarii sp. nov., and Clostridium renhuaiense sp. nov., two species isolated from the mud in a fermentation cellar used for producing sauce-flavour Chinese liquors.</title>
        <authorList>
            <person name="Yang F."/>
            <person name="Wang H."/>
            <person name="Chen L.Q."/>
            <person name="Zhou N."/>
            <person name="Lu J.J."/>
            <person name="Pu X.X."/>
            <person name="Wan B."/>
            <person name="Wang L."/>
            <person name="Liu S.J."/>
        </authorList>
    </citation>
    <scope>NUCLEOTIDE SEQUENCE [LARGE SCALE GENOMIC DNA]</scope>
    <source>
        <strain evidence="2 3">MT-113</strain>
    </source>
</reference>
<accession>A0ABV4DYH1</accession>
<dbReference type="InterPro" id="IPR000510">
    <property type="entry name" value="Nase/OxRdtase_comp1"/>
</dbReference>
<feature type="domain" description="Nitrogenase/oxidoreductase component 1" evidence="1">
    <location>
        <begin position="50"/>
        <end position="310"/>
    </location>
</feature>
<dbReference type="EMBL" id="JBGFFE010000013">
    <property type="protein sequence ID" value="MEY8763952.1"/>
    <property type="molecule type" value="Genomic_DNA"/>
</dbReference>
<dbReference type="Gene3D" id="3.40.50.1980">
    <property type="entry name" value="Nitrogenase molybdenum iron protein domain"/>
    <property type="match status" value="2"/>
</dbReference>
<gene>
    <name evidence="2" type="ORF">AB8S09_09930</name>
</gene>
<keyword evidence="3" id="KW-1185">Reference proteome</keyword>
<sequence>MKKMMNRAYYISAEELAHRGRSNIPSELLSSAHLIYSSPATLAFNSPGAQGFGVKRAGLAVPGSVMLLISPGCCGRNTAALSKEGYNERFFYMMMDETDIVTGRHLAKIPDAVREICEACDTAPTAVMICITCVDALLGTDMKRVCKKASEYAGVPVIPCYMYALTREGRLPPMVAVRRSIYSLLKPASKKPDAVNILGYFSPLRDDCELYSLLRQAGVRKIREISRCLDFGEYLKMSQANFNLVLNQEARYAALDMEKKLKIPSIELTRMYQLDKIRNQYHLFGQAVGVTFDDQKYYDMASASVEKFHKNHGDVIFAVGEWTNADPFELSLALIRYGFAVSEIYGTVGDMNFSYIKKIARLSPKTKIYSNLSPTMLCYDVCDSNVNAFIGKDAAYYHPGCVGICWNEELQPFGYAGVTGLFEALDTALGKEGD</sequence>
<dbReference type="PANTHER" id="PTHR42956">
    <property type="entry name" value="NITROGENASE IRON-MOLYBDENUM COFACTOR BIOSYNTHESIS PROTEIN NIFE"/>
    <property type="match status" value="1"/>
</dbReference>
<protein>
    <submittedName>
        <fullName evidence="2">Nitrogenase component 1</fullName>
    </submittedName>
</protein>
<name>A0ABV4DYH1_9CLOT</name>
<dbReference type="SUPFAM" id="SSF53807">
    <property type="entry name" value="Helical backbone' metal receptor"/>
    <property type="match status" value="1"/>
</dbReference>
<evidence type="ECO:0000259" key="1">
    <source>
        <dbReference type="Pfam" id="PF00148"/>
    </source>
</evidence>
<dbReference type="Proteomes" id="UP001565220">
    <property type="component" value="Unassembled WGS sequence"/>
</dbReference>
<dbReference type="InterPro" id="IPR049939">
    <property type="entry name" value="NifE-like"/>
</dbReference>
<comment type="caution">
    <text evidence="2">The sequence shown here is derived from an EMBL/GenBank/DDBJ whole genome shotgun (WGS) entry which is preliminary data.</text>
</comment>
<organism evidence="2 3">
    <name type="scientific">Clostridium lapidicellarium</name>
    <dbReference type="NCBI Taxonomy" id="3240931"/>
    <lineage>
        <taxon>Bacteria</taxon>
        <taxon>Bacillati</taxon>
        <taxon>Bacillota</taxon>
        <taxon>Clostridia</taxon>
        <taxon>Eubacteriales</taxon>
        <taxon>Clostridiaceae</taxon>
        <taxon>Clostridium</taxon>
    </lineage>
</organism>
<proteinExistence type="predicted"/>
<evidence type="ECO:0000313" key="3">
    <source>
        <dbReference type="Proteomes" id="UP001565220"/>
    </source>
</evidence>